<keyword evidence="5 6" id="KW-0472">Membrane</keyword>
<dbReference type="STRING" id="188477.A0A3S1BUL3"/>
<dbReference type="Proteomes" id="UP000271974">
    <property type="component" value="Unassembled WGS sequence"/>
</dbReference>
<feature type="transmembrane region" description="Helical" evidence="6">
    <location>
        <begin position="355"/>
        <end position="375"/>
    </location>
</feature>
<reference evidence="7 8" key="1">
    <citation type="submission" date="2019-01" db="EMBL/GenBank/DDBJ databases">
        <title>A draft genome assembly of the solar-powered sea slug Elysia chlorotica.</title>
        <authorList>
            <person name="Cai H."/>
            <person name="Li Q."/>
            <person name="Fang X."/>
            <person name="Li J."/>
            <person name="Curtis N.E."/>
            <person name="Altenburger A."/>
            <person name="Shibata T."/>
            <person name="Feng M."/>
            <person name="Maeda T."/>
            <person name="Schwartz J.A."/>
            <person name="Shigenobu S."/>
            <person name="Lundholm N."/>
            <person name="Nishiyama T."/>
            <person name="Yang H."/>
            <person name="Hasebe M."/>
            <person name="Li S."/>
            <person name="Pierce S.K."/>
            <person name="Wang J."/>
        </authorList>
    </citation>
    <scope>NUCLEOTIDE SEQUENCE [LARGE SCALE GENOMIC DNA]</scope>
    <source>
        <strain evidence="7">EC2010</strain>
        <tissue evidence="7">Whole organism of an adult</tissue>
    </source>
</reference>
<feature type="transmembrane region" description="Helical" evidence="6">
    <location>
        <begin position="164"/>
        <end position="186"/>
    </location>
</feature>
<name>A0A3S1BUL3_ELYCH</name>
<organism evidence="7 8">
    <name type="scientific">Elysia chlorotica</name>
    <name type="common">Eastern emerald elysia</name>
    <name type="synonym">Sea slug</name>
    <dbReference type="NCBI Taxonomy" id="188477"/>
    <lineage>
        <taxon>Eukaryota</taxon>
        <taxon>Metazoa</taxon>
        <taxon>Spiralia</taxon>
        <taxon>Lophotrochozoa</taxon>
        <taxon>Mollusca</taxon>
        <taxon>Gastropoda</taxon>
        <taxon>Heterobranchia</taxon>
        <taxon>Euthyneura</taxon>
        <taxon>Panpulmonata</taxon>
        <taxon>Sacoglossa</taxon>
        <taxon>Placobranchoidea</taxon>
        <taxon>Plakobranchidae</taxon>
        <taxon>Elysia</taxon>
    </lineage>
</organism>
<sequence length="409" mass="44434">YGNLSSYMDSYFQFACSPQCMDGDSQWILGLCVAMNCPGTLVTSYVANKVGLKMTGVMSAILVNVSLFAAAWSMKVSVFGTTILMGVMVGLVQGITSVVVYQYVYGWAADRSSLFIATSVGASTLLSLVQNQVITFIVNPYNLKPDAIRGSRAFFSQPELLERVPAAVFSYAAITAGLQLVGYLLLARRSSALLPPLSFSNEPQEKEGEPDEVKQISLTPSQALKTPTFYAAFLFGIVTQYSLLLKANFYKQFALLFIPDDRFLTLVGTFIPVVAASSRMSVGAALSARLITIKTACILSLSVNSVLCAFWYIVPQVDAVLYMFLVLSLALVQSMFFVIAPVVTLQNFGPEHFSTIYGLLMFSFAVVGLISPAVIPRLIHFLGWFGLFASASLMCLVTLLVVVCTDFKP</sequence>
<feature type="transmembrane region" description="Helical" evidence="6">
    <location>
        <begin position="224"/>
        <end position="243"/>
    </location>
</feature>
<evidence type="ECO:0000256" key="2">
    <source>
        <dbReference type="ARBA" id="ARBA00022448"/>
    </source>
</evidence>
<dbReference type="SUPFAM" id="SSF103473">
    <property type="entry name" value="MFS general substrate transporter"/>
    <property type="match status" value="1"/>
</dbReference>
<keyword evidence="3 6" id="KW-0812">Transmembrane</keyword>
<feature type="transmembrane region" description="Helical" evidence="6">
    <location>
        <begin position="27"/>
        <end position="47"/>
    </location>
</feature>
<feature type="non-terminal residue" evidence="7">
    <location>
        <position position="1"/>
    </location>
</feature>
<proteinExistence type="predicted"/>
<dbReference type="EMBL" id="RQTK01000008">
    <property type="protein sequence ID" value="RUS91641.1"/>
    <property type="molecule type" value="Genomic_DNA"/>
</dbReference>
<evidence type="ECO:0000313" key="7">
    <source>
        <dbReference type="EMBL" id="RUS91641.1"/>
    </source>
</evidence>
<feature type="transmembrane region" description="Helical" evidence="6">
    <location>
        <begin position="78"/>
        <end position="101"/>
    </location>
</feature>
<accession>A0A3S1BUL3</accession>
<feature type="transmembrane region" description="Helical" evidence="6">
    <location>
        <begin position="263"/>
        <end position="286"/>
    </location>
</feature>
<evidence type="ECO:0000256" key="1">
    <source>
        <dbReference type="ARBA" id="ARBA00004141"/>
    </source>
</evidence>
<evidence type="ECO:0000256" key="3">
    <source>
        <dbReference type="ARBA" id="ARBA00022692"/>
    </source>
</evidence>
<dbReference type="InterPro" id="IPR052983">
    <property type="entry name" value="MFS_Riboflavin_Transporter"/>
</dbReference>
<dbReference type="PANTHER" id="PTHR43385:SF1">
    <property type="entry name" value="RIBOFLAVIN TRANSPORTER RIBJ"/>
    <property type="match status" value="1"/>
</dbReference>
<comment type="caution">
    <text evidence="7">The sequence shown here is derived from an EMBL/GenBank/DDBJ whole genome shotgun (WGS) entry which is preliminary data.</text>
</comment>
<dbReference type="InterPro" id="IPR011701">
    <property type="entry name" value="MFS"/>
</dbReference>
<dbReference type="OrthoDB" id="410267at2759"/>
<dbReference type="InterPro" id="IPR036259">
    <property type="entry name" value="MFS_trans_sf"/>
</dbReference>
<evidence type="ECO:0000256" key="4">
    <source>
        <dbReference type="ARBA" id="ARBA00022989"/>
    </source>
</evidence>
<feature type="transmembrane region" description="Helical" evidence="6">
    <location>
        <begin position="54"/>
        <end position="72"/>
    </location>
</feature>
<evidence type="ECO:0000256" key="5">
    <source>
        <dbReference type="ARBA" id="ARBA00023136"/>
    </source>
</evidence>
<dbReference type="AlphaFoldDB" id="A0A3S1BUL3"/>
<gene>
    <name evidence="7" type="ORF">EGW08_000614</name>
</gene>
<keyword evidence="8" id="KW-1185">Reference proteome</keyword>
<comment type="subcellular location">
    <subcellularLocation>
        <location evidence="1">Membrane</location>
        <topology evidence="1">Multi-pass membrane protein</topology>
    </subcellularLocation>
</comment>
<keyword evidence="2" id="KW-0813">Transport</keyword>
<dbReference type="GO" id="GO:0022857">
    <property type="term" value="F:transmembrane transporter activity"/>
    <property type="evidence" value="ECO:0007669"/>
    <property type="project" value="InterPro"/>
</dbReference>
<feature type="transmembrane region" description="Helical" evidence="6">
    <location>
        <begin position="320"/>
        <end position="343"/>
    </location>
</feature>
<keyword evidence="4 6" id="KW-1133">Transmembrane helix</keyword>
<evidence type="ECO:0008006" key="9">
    <source>
        <dbReference type="Google" id="ProtNLM"/>
    </source>
</evidence>
<dbReference type="PANTHER" id="PTHR43385">
    <property type="entry name" value="RIBOFLAVIN TRANSPORTER RIBJ"/>
    <property type="match status" value="1"/>
</dbReference>
<dbReference type="Gene3D" id="1.20.1250.20">
    <property type="entry name" value="MFS general substrate transporter like domains"/>
    <property type="match status" value="1"/>
</dbReference>
<protein>
    <recommendedName>
        <fullName evidence="9">Major facilitator superfamily (MFS) profile domain-containing protein</fullName>
    </recommendedName>
</protein>
<evidence type="ECO:0000313" key="8">
    <source>
        <dbReference type="Proteomes" id="UP000271974"/>
    </source>
</evidence>
<dbReference type="Pfam" id="PF07690">
    <property type="entry name" value="MFS_1"/>
    <property type="match status" value="1"/>
</dbReference>
<feature type="transmembrane region" description="Helical" evidence="6">
    <location>
        <begin position="293"/>
        <end position="314"/>
    </location>
</feature>
<evidence type="ECO:0000256" key="6">
    <source>
        <dbReference type="SAM" id="Phobius"/>
    </source>
</evidence>
<feature type="non-terminal residue" evidence="7">
    <location>
        <position position="409"/>
    </location>
</feature>
<feature type="transmembrane region" description="Helical" evidence="6">
    <location>
        <begin position="381"/>
        <end position="404"/>
    </location>
</feature>
<dbReference type="GO" id="GO:0016020">
    <property type="term" value="C:membrane"/>
    <property type="evidence" value="ECO:0007669"/>
    <property type="project" value="UniProtKB-SubCell"/>
</dbReference>